<name>A0ABW0ECL0_9BACT</name>
<organism evidence="14 15">
    <name type="scientific">Adhaeribacter terreus</name>
    <dbReference type="NCBI Taxonomy" id="529703"/>
    <lineage>
        <taxon>Bacteria</taxon>
        <taxon>Pseudomonadati</taxon>
        <taxon>Bacteroidota</taxon>
        <taxon>Cytophagia</taxon>
        <taxon>Cytophagales</taxon>
        <taxon>Hymenobacteraceae</taxon>
        <taxon>Adhaeribacter</taxon>
    </lineage>
</organism>
<evidence type="ECO:0000256" key="8">
    <source>
        <dbReference type="ARBA" id="ARBA00023065"/>
    </source>
</evidence>
<dbReference type="Pfam" id="PF00119">
    <property type="entry name" value="ATP-synt_A"/>
    <property type="match status" value="1"/>
</dbReference>
<comment type="subcellular location">
    <subcellularLocation>
        <location evidence="11 12">Cell membrane</location>
        <topology evidence="11 12">Multi-pass membrane protein</topology>
    </subcellularLocation>
    <subcellularLocation>
        <location evidence="1">Membrane</location>
        <topology evidence="1">Multi-pass membrane protein</topology>
    </subcellularLocation>
</comment>
<keyword evidence="11" id="KW-1003">Cell membrane</keyword>
<comment type="caution">
    <text evidence="14">The sequence shown here is derived from an EMBL/GenBank/DDBJ whole genome shotgun (WGS) entry which is preliminary data.</text>
</comment>
<keyword evidence="15" id="KW-1185">Reference proteome</keyword>
<accession>A0ABW0ECL0</accession>
<feature type="transmembrane region" description="Helical" evidence="11">
    <location>
        <begin position="124"/>
        <end position="142"/>
    </location>
</feature>
<dbReference type="HAMAP" id="MF_01393">
    <property type="entry name" value="ATP_synth_a_bact"/>
    <property type="match status" value="1"/>
</dbReference>
<sequence length="362" mass="40334">MKKLFALLLVVFSFTSFASASEEKGGTFKPGDMITHHIGDDYTWHFADGLVLNLPVILYGENGLDVFSSGNFYNENHEVVPYKGYVMEHGHIYYADEHGHPRTEMVEGKEKHVGPLDFSITKNVASLFLSAILLIGVFFTIAGRYKKTQGRAPYGIQSFFEPIIIFVRDEIARPNIGPKYERFVPYLLTIFFFIWFNNLLGLMPGGANLTGNIAVTLILALFTLIITLASSNKNYWHHIFATPGVPVPLLLIMIPIELVGILTKPFSLMVRLFANITAGHIIILSLFSLIFIFESIAVGPISVAFAIFMNFLELFVALLQAYVFTLLSSMYFGGAVEEHDHVDDMGFGEGDHGHTPAHAHAH</sequence>
<protein>
    <recommendedName>
        <fullName evidence="11 12">ATP synthase subunit a</fullName>
    </recommendedName>
    <alternativeName>
        <fullName evidence="11">ATP synthase F0 sector subunit a</fullName>
    </alternativeName>
    <alternativeName>
        <fullName evidence="11">F-ATPase subunit 6</fullName>
    </alternativeName>
</protein>
<dbReference type="InterPro" id="IPR000568">
    <property type="entry name" value="ATP_synth_F0_asu"/>
</dbReference>
<dbReference type="EMBL" id="JBHSKT010000004">
    <property type="protein sequence ID" value="MFC5270726.1"/>
    <property type="molecule type" value="Genomic_DNA"/>
</dbReference>
<evidence type="ECO:0000256" key="1">
    <source>
        <dbReference type="ARBA" id="ARBA00004141"/>
    </source>
</evidence>
<comment type="function">
    <text evidence="11 12">Key component of the proton channel; it plays a direct role in the translocation of protons across the membrane.</text>
</comment>
<dbReference type="RefSeq" id="WP_378017091.1">
    <property type="nucleotide sequence ID" value="NZ_JBHSKT010000004.1"/>
</dbReference>
<evidence type="ECO:0000256" key="2">
    <source>
        <dbReference type="ARBA" id="ARBA00006810"/>
    </source>
</evidence>
<evidence type="ECO:0000256" key="4">
    <source>
        <dbReference type="ARBA" id="ARBA00022547"/>
    </source>
</evidence>
<dbReference type="PANTHER" id="PTHR11410">
    <property type="entry name" value="ATP SYNTHASE SUBUNIT A"/>
    <property type="match status" value="1"/>
</dbReference>
<dbReference type="InterPro" id="IPR035908">
    <property type="entry name" value="F0_ATP_A_sf"/>
</dbReference>
<feature type="transmembrane region" description="Helical" evidence="11">
    <location>
        <begin position="303"/>
        <end position="324"/>
    </location>
</feature>
<keyword evidence="6 11" id="KW-0375">Hydrogen ion transport</keyword>
<feature type="transmembrane region" description="Helical" evidence="11">
    <location>
        <begin position="183"/>
        <end position="203"/>
    </location>
</feature>
<keyword evidence="3 11" id="KW-0813">Transport</keyword>
<feature type="signal peptide" evidence="13">
    <location>
        <begin position="1"/>
        <end position="20"/>
    </location>
</feature>
<keyword evidence="7 11" id="KW-1133">Transmembrane helix</keyword>
<dbReference type="Proteomes" id="UP001596161">
    <property type="component" value="Unassembled WGS sequence"/>
</dbReference>
<evidence type="ECO:0000256" key="12">
    <source>
        <dbReference type="RuleBase" id="RU000483"/>
    </source>
</evidence>
<evidence type="ECO:0000256" key="7">
    <source>
        <dbReference type="ARBA" id="ARBA00022989"/>
    </source>
</evidence>
<comment type="similarity">
    <text evidence="2 11 12">Belongs to the ATPase A chain family.</text>
</comment>
<dbReference type="NCBIfam" id="TIGR01131">
    <property type="entry name" value="ATP_synt_6_or_A"/>
    <property type="match status" value="1"/>
</dbReference>
<gene>
    <name evidence="11 14" type="primary">atpB</name>
    <name evidence="14" type="ORF">ACFPIB_08910</name>
</gene>
<evidence type="ECO:0000313" key="14">
    <source>
        <dbReference type="EMBL" id="MFC5270726.1"/>
    </source>
</evidence>
<keyword evidence="10 11" id="KW-0066">ATP synthesis</keyword>
<evidence type="ECO:0000256" key="3">
    <source>
        <dbReference type="ARBA" id="ARBA00022448"/>
    </source>
</evidence>
<dbReference type="PANTHER" id="PTHR11410:SF0">
    <property type="entry name" value="ATP SYNTHASE SUBUNIT A"/>
    <property type="match status" value="1"/>
</dbReference>
<evidence type="ECO:0000256" key="6">
    <source>
        <dbReference type="ARBA" id="ARBA00022781"/>
    </source>
</evidence>
<keyword evidence="9 11" id="KW-0472">Membrane</keyword>
<feature type="transmembrane region" description="Helical" evidence="11">
    <location>
        <begin position="240"/>
        <end position="262"/>
    </location>
</feature>
<dbReference type="Gene3D" id="1.20.120.220">
    <property type="entry name" value="ATP synthase, F0 complex, subunit A"/>
    <property type="match status" value="1"/>
</dbReference>
<reference evidence="15" key="1">
    <citation type="journal article" date="2019" name="Int. J. Syst. Evol. Microbiol.">
        <title>The Global Catalogue of Microorganisms (GCM) 10K type strain sequencing project: providing services to taxonomists for standard genome sequencing and annotation.</title>
        <authorList>
            <consortium name="The Broad Institute Genomics Platform"/>
            <consortium name="The Broad Institute Genome Sequencing Center for Infectious Disease"/>
            <person name="Wu L."/>
            <person name="Ma J."/>
        </authorList>
    </citation>
    <scope>NUCLEOTIDE SEQUENCE [LARGE SCALE GENOMIC DNA]</scope>
    <source>
        <strain evidence="15">KACC 12602</strain>
    </source>
</reference>
<evidence type="ECO:0000256" key="10">
    <source>
        <dbReference type="ARBA" id="ARBA00023310"/>
    </source>
</evidence>
<proteinExistence type="inferred from homology"/>
<keyword evidence="4 11" id="KW-0138">CF(0)</keyword>
<dbReference type="SUPFAM" id="SSF81336">
    <property type="entry name" value="F1F0 ATP synthase subunit A"/>
    <property type="match status" value="1"/>
</dbReference>
<evidence type="ECO:0000256" key="9">
    <source>
        <dbReference type="ARBA" id="ARBA00023136"/>
    </source>
</evidence>
<evidence type="ECO:0000256" key="13">
    <source>
        <dbReference type="SAM" id="SignalP"/>
    </source>
</evidence>
<feature type="transmembrane region" description="Helical" evidence="11">
    <location>
        <begin position="209"/>
        <end position="228"/>
    </location>
</feature>
<evidence type="ECO:0000256" key="11">
    <source>
        <dbReference type="HAMAP-Rule" id="MF_01393"/>
    </source>
</evidence>
<feature type="transmembrane region" description="Helical" evidence="11">
    <location>
        <begin position="268"/>
        <end position="291"/>
    </location>
</feature>
<dbReference type="InterPro" id="IPR045083">
    <property type="entry name" value="ATP_synth_F0_asu_bact/mt"/>
</dbReference>
<feature type="chain" id="PRO_5045496190" description="ATP synthase subunit a" evidence="13">
    <location>
        <begin position="21"/>
        <end position="362"/>
    </location>
</feature>
<evidence type="ECO:0000313" key="15">
    <source>
        <dbReference type="Proteomes" id="UP001596161"/>
    </source>
</evidence>
<keyword evidence="8 11" id="KW-0406">Ion transport</keyword>
<dbReference type="CDD" id="cd00310">
    <property type="entry name" value="ATP-synt_Fo_a_6"/>
    <property type="match status" value="1"/>
</dbReference>
<evidence type="ECO:0000256" key="5">
    <source>
        <dbReference type="ARBA" id="ARBA00022692"/>
    </source>
</evidence>
<dbReference type="PRINTS" id="PR00123">
    <property type="entry name" value="ATPASEA"/>
</dbReference>
<keyword evidence="13" id="KW-0732">Signal</keyword>
<keyword evidence="5 11" id="KW-0812">Transmembrane</keyword>